<dbReference type="AlphaFoldDB" id="A0A0L0MZS2"/>
<feature type="region of interest" description="Disordered" evidence="1">
    <location>
        <begin position="1"/>
        <end position="111"/>
    </location>
</feature>
<sequence>GPRPDARDAPLAGRLPAARRLGHRLRARPPAHHGGRRPALAPVGALQALRPGRPRLRLEGPARPQRLHRRPGLPEPRRVGHVRRLPVAGLCARHARRRRRHQGRGRPRRRRRRLDWLQRRRHDAEQDGAVLDERVLQRLRQHRPQPLRRPHLPLDHPQRRVARRPDLHDLVPRRRHLRRPRDGLRPRQEGVVPTQPTVLSARVVATYACACRRAKRGDGQDWSGWLCAQCLIPDCLMNAESLSPTRWSVDASD</sequence>
<dbReference type="EMBL" id="LFRF01000044">
    <property type="protein sequence ID" value="KND86990.1"/>
    <property type="molecule type" value="Genomic_DNA"/>
</dbReference>
<gene>
    <name evidence="2" type="ORF">TOPH_08353</name>
</gene>
<keyword evidence="3" id="KW-1185">Reference proteome</keyword>
<feature type="non-terminal residue" evidence="2">
    <location>
        <position position="1"/>
    </location>
</feature>
<feature type="compositionally biased region" description="Basic residues" evidence="1">
    <location>
        <begin position="20"/>
        <end position="36"/>
    </location>
</feature>
<evidence type="ECO:0000313" key="3">
    <source>
        <dbReference type="Proteomes" id="UP000036947"/>
    </source>
</evidence>
<feature type="compositionally biased region" description="Low complexity" evidence="1">
    <location>
        <begin position="9"/>
        <end position="19"/>
    </location>
</feature>
<name>A0A0L0MZS2_TOLOC</name>
<comment type="caution">
    <text evidence="2">The sequence shown here is derived from an EMBL/GenBank/DDBJ whole genome shotgun (WGS) entry which is preliminary data.</text>
</comment>
<proteinExistence type="predicted"/>
<protein>
    <submittedName>
        <fullName evidence="2">Uncharacterized protein</fullName>
    </submittedName>
</protein>
<organism evidence="2 3">
    <name type="scientific">Tolypocladium ophioglossoides (strain CBS 100239)</name>
    <name type="common">Snaketongue truffleclub</name>
    <name type="synonym">Elaphocordyceps ophioglossoides</name>
    <dbReference type="NCBI Taxonomy" id="1163406"/>
    <lineage>
        <taxon>Eukaryota</taxon>
        <taxon>Fungi</taxon>
        <taxon>Dikarya</taxon>
        <taxon>Ascomycota</taxon>
        <taxon>Pezizomycotina</taxon>
        <taxon>Sordariomycetes</taxon>
        <taxon>Hypocreomycetidae</taxon>
        <taxon>Hypocreales</taxon>
        <taxon>Ophiocordycipitaceae</taxon>
        <taxon>Tolypocladium</taxon>
    </lineage>
</organism>
<accession>A0A0L0MZS2</accession>
<reference evidence="2 3" key="1">
    <citation type="journal article" date="2015" name="BMC Genomics">
        <title>The genome of the truffle-parasite Tolypocladium ophioglossoides and the evolution of antifungal peptaibiotics.</title>
        <authorList>
            <person name="Quandt C.A."/>
            <person name="Bushley K.E."/>
            <person name="Spatafora J.W."/>
        </authorList>
    </citation>
    <scope>NUCLEOTIDE SEQUENCE [LARGE SCALE GENOMIC DNA]</scope>
    <source>
        <strain evidence="2 3">CBS 100239</strain>
    </source>
</reference>
<evidence type="ECO:0000256" key="1">
    <source>
        <dbReference type="SAM" id="MobiDB-lite"/>
    </source>
</evidence>
<evidence type="ECO:0000313" key="2">
    <source>
        <dbReference type="EMBL" id="KND86990.1"/>
    </source>
</evidence>
<feature type="compositionally biased region" description="Basic residues" evidence="1">
    <location>
        <begin position="93"/>
        <end position="111"/>
    </location>
</feature>
<dbReference type="Proteomes" id="UP000036947">
    <property type="component" value="Unassembled WGS sequence"/>
</dbReference>